<evidence type="ECO:0008006" key="3">
    <source>
        <dbReference type="Google" id="ProtNLM"/>
    </source>
</evidence>
<dbReference type="Proteomes" id="UP000187417">
    <property type="component" value="Unassembled WGS sequence"/>
</dbReference>
<dbReference type="AlphaFoldDB" id="A0A1Q6F3T3"/>
<dbReference type="GeneID" id="73802263"/>
<organism evidence="1 2">
    <name type="scientific">Alistipes putredinis</name>
    <dbReference type="NCBI Taxonomy" id="28117"/>
    <lineage>
        <taxon>Bacteria</taxon>
        <taxon>Pseudomonadati</taxon>
        <taxon>Bacteroidota</taxon>
        <taxon>Bacteroidia</taxon>
        <taxon>Bacteroidales</taxon>
        <taxon>Rikenellaceae</taxon>
        <taxon>Alistipes</taxon>
    </lineage>
</organism>
<gene>
    <name evidence="1" type="ORF">BHV66_09050</name>
</gene>
<reference evidence="1 2" key="1">
    <citation type="journal article" date="2016" name="Nat. Biotechnol.">
        <title>Measurement of bacterial replication rates in microbial communities.</title>
        <authorList>
            <person name="Brown C.T."/>
            <person name="Olm M.R."/>
            <person name="Thomas B.C."/>
            <person name="Banfield J.F."/>
        </authorList>
    </citation>
    <scope>NUCLEOTIDE SEQUENCE [LARGE SCALE GENOMIC DNA]</scope>
    <source>
        <strain evidence="1">CAG:67_53_122</strain>
    </source>
</reference>
<sequence length="471" mass="54004">MTTIKQITQALSNQFNAVLGRKQKFVELIQNGDISRLLSKMTTCNDKITKALAEYDPTKHEVTKRPNRHRKGKPDIITAKLPIPFQKVINLQATAFLFGSPIQFSDISDVIETSINGELNRKSKAEDAYSRFLQILKDTRFDSNIRECKMKAGSETLCAKLYHLYLSTNGEIQVMVKILAKSLGDDIYYKFDDFGRLMLFIRQFTIQDDEGNDEIHCDIYTDETIFRCTQKAIGWEVLPEKNFIGKIPVLLYRQEPEWADVQKLIERREDIQCRDADMNDYFANPKVVGEGIVDGSLNPDDPAQIIQTQNNGKVYYLTYDSAPENRKRECDTLDSFIYGMTCSVNPASDVIKEMKIPSGVSWEYMFFFPMLKAKNYQDYYGAMIDREINVVKAVIGVLYPELKLNGQLEALKIGYQFSTPMPDNVSDTLDIIQKSINTGTMSQETAIYQNPRIKDPKIEIERLKSEKGHRI</sequence>
<name>A0A1Q6F3T3_9BACT</name>
<dbReference type="InterPro" id="IPR021145">
    <property type="entry name" value="Portal_protein_SPP1_Gp6-like"/>
</dbReference>
<protein>
    <recommendedName>
        <fullName evidence="3">Phage portal protein</fullName>
    </recommendedName>
</protein>
<proteinExistence type="predicted"/>
<comment type="caution">
    <text evidence="1">The sequence shown here is derived from an EMBL/GenBank/DDBJ whole genome shotgun (WGS) entry which is preliminary data.</text>
</comment>
<dbReference type="STRING" id="28117.BHV66_09050"/>
<evidence type="ECO:0000313" key="1">
    <source>
        <dbReference type="EMBL" id="OKY93500.1"/>
    </source>
</evidence>
<dbReference type="Pfam" id="PF05133">
    <property type="entry name" value="SPP1_portal"/>
    <property type="match status" value="1"/>
</dbReference>
<accession>A0A1Q6F3T3</accession>
<dbReference type="RefSeq" id="WP_004327696.1">
    <property type="nucleotide sequence ID" value="NZ_CABKND010000005.1"/>
</dbReference>
<dbReference type="EMBL" id="MNQH01000035">
    <property type="protein sequence ID" value="OKY93500.1"/>
    <property type="molecule type" value="Genomic_DNA"/>
</dbReference>
<evidence type="ECO:0000313" key="2">
    <source>
        <dbReference type="Proteomes" id="UP000187417"/>
    </source>
</evidence>